<evidence type="ECO:0000256" key="1">
    <source>
        <dbReference type="SAM" id="MobiDB-lite"/>
    </source>
</evidence>
<dbReference type="RefSeq" id="WP_344038262.1">
    <property type="nucleotide sequence ID" value="NZ_BAAAKE010000010.1"/>
</dbReference>
<keyword evidence="4" id="KW-1185">Reference proteome</keyword>
<sequence length="443" mass="48747">MITQRYGPLELGFTTQFDFLWDDRGSGAPRNGSFWRPKPPSGWWALGGFATDRHDNINGQRGGLVARVADEASGLLRAPVDYELIWTDSGSGADRDGAIWRPKPPAGYVALGDLCWSGWSKPPLNAMACVRREYQGRQYIRDARVGEQIWNDDDSEADRDVSVWRVDAPAYPGVDDHNRLILAPGLFTAYPAYYRGSPPPPSPVTWALDLPAVVQELSGPTRPVMDSYEEPPDGTMAVDRRVVVPYTMVNDTEKPEPWRVEHSPFYTLERRRFFQVVHYFDNRSGSEPDTGTRRVTTGVTEDQSTEFSRKTGMSVSVEAGVSALDLFSAKVTVSMSLELGYSQRFGISEFASESNDQDLTVPAGAAGCLWSNTHVLVPIRKDGSQIGGGVLTVPTKSFTKGEYPPGSNVLHTNHADDRAFTTVDDIDIPSPTPAEADTPTAVR</sequence>
<dbReference type="InterPro" id="IPR009291">
    <property type="entry name" value="Vps62"/>
</dbReference>
<dbReference type="PANTHER" id="PTHR48219">
    <property type="entry name" value="VACUOLAR PROTEIN SORTING-ASSOCIATED PROTEIN 62-RELATED"/>
    <property type="match status" value="1"/>
</dbReference>
<dbReference type="EMBL" id="JBHSJB010000049">
    <property type="protein sequence ID" value="MFC5059822.1"/>
    <property type="molecule type" value="Genomic_DNA"/>
</dbReference>
<protein>
    <submittedName>
        <fullName evidence="3">Vps62-related protein</fullName>
    </submittedName>
</protein>
<gene>
    <name evidence="3" type="ORF">ACFPFM_39435</name>
</gene>
<dbReference type="SUPFAM" id="SSF56973">
    <property type="entry name" value="Aerolisin/ETX pore-forming domain"/>
    <property type="match status" value="1"/>
</dbReference>
<evidence type="ECO:0000313" key="4">
    <source>
        <dbReference type="Proteomes" id="UP001595833"/>
    </source>
</evidence>
<comment type="caution">
    <text evidence="3">The sequence shown here is derived from an EMBL/GenBank/DDBJ whole genome shotgun (WGS) entry which is preliminary data.</text>
</comment>
<dbReference type="Pfam" id="PF05431">
    <property type="entry name" value="Toxin_10"/>
    <property type="match status" value="1"/>
</dbReference>
<evidence type="ECO:0000313" key="3">
    <source>
        <dbReference type="EMBL" id="MFC5059822.1"/>
    </source>
</evidence>
<reference evidence="4" key="1">
    <citation type="journal article" date="2019" name="Int. J. Syst. Evol. Microbiol.">
        <title>The Global Catalogue of Microorganisms (GCM) 10K type strain sequencing project: providing services to taxonomists for standard genome sequencing and annotation.</title>
        <authorList>
            <consortium name="The Broad Institute Genomics Platform"/>
            <consortium name="The Broad Institute Genome Sequencing Center for Infectious Disease"/>
            <person name="Wu L."/>
            <person name="Ma J."/>
        </authorList>
    </citation>
    <scope>NUCLEOTIDE SEQUENCE [LARGE SCALE GENOMIC DNA]</scope>
    <source>
        <strain evidence="4">KCTC 12848</strain>
    </source>
</reference>
<name>A0ABV9YDS7_9PSEU</name>
<dbReference type="PANTHER" id="PTHR48219:SF2">
    <property type="entry name" value="VACUOLAR PROTEIN SORTING-ASSOCIATED PROTEIN 62"/>
    <property type="match status" value="1"/>
</dbReference>
<feature type="domain" description="Insecticidal crystal toxin" evidence="2">
    <location>
        <begin position="242"/>
        <end position="343"/>
    </location>
</feature>
<dbReference type="Pfam" id="PF06101">
    <property type="entry name" value="Vps62"/>
    <property type="match status" value="1"/>
</dbReference>
<dbReference type="Proteomes" id="UP001595833">
    <property type="component" value="Unassembled WGS sequence"/>
</dbReference>
<evidence type="ECO:0000259" key="2">
    <source>
        <dbReference type="Pfam" id="PF05431"/>
    </source>
</evidence>
<dbReference type="InterPro" id="IPR008872">
    <property type="entry name" value="Toxin_P42"/>
</dbReference>
<feature type="region of interest" description="Disordered" evidence="1">
    <location>
        <begin position="422"/>
        <end position="443"/>
    </location>
</feature>
<proteinExistence type="predicted"/>
<organism evidence="3 4">
    <name type="scientific">Saccharothrix xinjiangensis</name>
    <dbReference type="NCBI Taxonomy" id="204798"/>
    <lineage>
        <taxon>Bacteria</taxon>
        <taxon>Bacillati</taxon>
        <taxon>Actinomycetota</taxon>
        <taxon>Actinomycetes</taxon>
        <taxon>Pseudonocardiales</taxon>
        <taxon>Pseudonocardiaceae</taxon>
        <taxon>Saccharothrix</taxon>
    </lineage>
</organism>
<accession>A0ABV9YDS7</accession>